<evidence type="ECO:0000313" key="2">
    <source>
        <dbReference type="Proteomes" id="UP000196239"/>
    </source>
</evidence>
<dbReference type="InterPro" id="IPR046600">
    <property type="entry name" value="DUF6659"/>
</dbReference>
<dbReference type="Proteomes" id="UP000196239">
    <property type="component" value="Chromosome 1"/>
</dbReference>
<organism evidence="1 2">
    <name type="scientific">Nitrosotalea devaniterrae</name>
    <dbReference type="NCBI Taxonomy" id="1078905"/>
    <lineage>
        <taxon>Archaea</taxon>
        <taxon>Nitrososphaerota</taxon>
        <taxon>Nitrososphaeria</taxon>
        <taxon>Nitrosotaleales</taxon>
        <taxon>Nitrosotaleaceae</taxon>
        <taxon>Nitrosotalea</taxon>
    </lineage>
</organism>
<proteinExistence type="predicted"/>
<dbReference type="AlphaFoldDB" id="A0A128A5D2"/>
<evidence type="ECO:0000313" key="1">
    <source>
        <dbReference type="EMBL" id="CUR52532.1"/>
    </source>
</evidence>
<accession>A0A128A5D2</accession>
<dbReference type="KEGG" id="ndv:NDEV_1770"/>
<dbReference type="EMBL" id="LN890280">
    <property type="protein sequence ID" value="CUR52532.1"/>
    <property type="molecule type" value="Genomic_DNA"/>
</dbReference>
<dbReference type="Pfam" id="PF20364">
    <property type="entry name" value="DUF6659"/>
    <property type="match status" value="1"/>
</dbReference>
<keyword evidence="2" id="KW-1185">Reference proteome</keyword>
<gene>
    <name evidence="1" type="ORF">NDEV_1770</name>
</gene>
<reference evidence="2" key="1">
    <citation type="submission" date="2015-10" db="EMBL/GenBank/DDBJ databases">
        <authorList>
            <person name="Lehtovirta-Morley L.E."/>
            <person name="Vieille C."/>
        </authorList>
    </citation>
    <scope>NUCLEOTIDE SEQUENCE [LARGE SCALE GENOMIC DNA]</scope>
</reference>
<protein>
    <recommendedName>
        <fullName evidence="3">Roadblock/LAMTOR2 domain-containing protein</fullName>
    </recommendedName>
</protein>
<evidence type="ECO:0008006" key="3">
    <source>
        <dbReference type="Google" id="ProtNLM"/>
    </source>
</evidence>
<name>A0A128A5D2_9ARCH</name>
<sequence length="116" mass="13456">MDKDELCKQVLELDSRIRFAGLINENGRLVAGGMKPGFKSLEDSRDDEMLYMELVLRAKMRKEFDKVLGPVKFAMSYRDMLIIMSFPVNENILLISVEKDIDFSKLPFQILEIINH</sequence>